<accession>A0AAV7ILL7</accession>
<keyword evidence="2" id="KW-0732">Signal</keyword>
<dbReference type="PANTHER" id="PTHR47771">
    <property type="entry name" value="LD27203P-RELATED"/>
    <property type="match status" value="1"/>
</dbReference>
<evidence type="ECO:0000256" key="2">
    <source>
        <dbReference type="SAM" id="SignalP"/>
    </source>
</evidence>
<organism evidence="3 4">
    <name type="scientific">Cotesia glomerata</name>
    <name type="common">Lepidopteran parasitic wasp</name>
    <name type="synonym">Apanteles glomeratus</name>
    <dbReference type="NCBI Taxonomy" id="32391"/>
    <lineage>
        <taxon>Eukaryota</taxon>
        <taxon>Metazoa</taxon>
        <taxon>Ecdysozoa</taxon>
        <taxon>Arthropoda</taxon>
        <taxon>Hexapoda</taxon>
        <taxon>Insecta</taxon>
        <taxon>Pterygota</taxon>
        <taxon>Neoptera</taxon>
        <taxon>Endopterygota</taxon>
        <taxon>Hymenoptera</taxon>
        <taxon>Apocrita</taxon>
        <taxon>Ichneumonoidea</taxon>
        <taxon>Braconidae</taxon>
        <taxon>Microgastrinae</taxon>
        <taxon>Cotesia</taxon>
    </lineage>
</organism>
<comment type="caution">
    <text evidence="3">The sequence shown here is derived from an EMBL/GenBank/DDBJ whole genome shotgun (WGS) entry which is preliminary data.</text>
</comment>
<dbReference type="AlphaFoldDB" id="A0AAV7ILL7"/>
<dbReference type="EMBL" id="JAHXZJ010001119">
    <property type="protein sequence ID" value="KAH0553505.1"/>
    <property type="molecule type" value="Genomic_DNA"/>
</dbReference>
<proteinExistence type="predicted"/>
<gene>
    <name evidence="3" type="ORF">KQX54_001719</name>
</gene>
<evidence type="ECO:0000313" key="3">
    <source>
        <dbReference type="EMBL" id="KAH0553505.1"/>
    </source>
</evidence>
<feature type="compositionally biased region" description="Basic and acidic residues" evidence="1">
    <location>
        <begin position="45"/>
        <end position="63"/>
    </location>
</feature>
<feature type="signal peptide" evidence="2">
    <location>
        <begin position="1"/>
        <end position="18"/>
    </location>
</feature>
<feature type="region of interest" description="Disordered" evidence="1">
    <location>
        <begin position="45"/>
        <end position="67"/>
    </location>
</feature>
<evidence type="ECO:0000256" key="1">
    <source>
        <dbReference type="SAM" id="MobiDB-lite"/>
    </source>
</evidence>
<feature type="chain" id="PRO_5043843456" evidence="2">
    <location>
        <begin position="19"/>
        <end position="236"/>
    </location>
</feature>
<dbReference type="PANTHER" id="PTHR47771:SF13">
    <property type="entry name" value="HDC01644"/>
    <property type="match status" value="1"/>
</dbReference>
<keyword evidence="4" id="KW-1185">Reference proteome</keyword>
<protein>
    <submittedName>
        <fullName evidence="3">Uncharacterized protein</fullName>
    </submittedName>
</protein>
<reference evidence="3 4" key="1">
    <citation type="journal article" date="2021" name="J. Hered.">
        <title>A chromosome-level genome assembly of the parasitoid wasp, Cotesia glomerata (Hymenoptera: Braconidae).</title>
        <authorList>
            <person name="Pinto B.J."/>
            <person name="Weis J.J."/>
            <person name="Gamble T."/>
            <person name="Ode P.J."/>
            <person name="Paul R."/>
            <person name="Zaspel J.M."/>
        </authorList>
    </citation>
    <scope>NUCLEOTIDE SEQUENCE [LARGE SCALE GENOMIC DNA]</scope>
    <source>
        <strain evidence="3">CgM1</strain>
    </source>
</reference>
<evidence type="ECO:0000313" key="4">
    <source>
        <dbReference type="Proteomes" id="UP000826195"/>
    </source>
</evidence>
<name>A0AAV7ILL7_COTGL</name>
<dbReference type="Proteomes" id="UP000826195">
    <property type="component" value="Unassembled WGS sequence"/>
</dbReference>
<sequence>MHAFPYIFILGLTTWTSASPMKILFTDLYGRQFVMPLISIHQQLKRSDETPAEHDTEFGRRTEGGFQPSVGNYGDQNHDYSSNFHSFDQHEGLNDEPSNEEFNFDHHDNGYHEEHQVSEHVEVSKPVSVPIYKHIGVPVPHEVKIHIPHPVVVNVPQPYPVAVPVGHPVPIQVIKTVANPVEKKVPFAVEKHIPVPIEKPVPITVERHIPVPVEKPYPIKIPVYKTIHHVAKSHHG</sequence>